<dbReference type="Pfam" id="PF00202">
    <property type="entry name" value="Aminotran_3"/>
    <property type="match status" value="1"/>
</dbReference>
<evidence type="ECO:0000256" key="1">
    <source>
        <dbReference type="ARBA" id="ARBA00001933"/>
    </source>
</evidence>
<proteinExistence type="inferred from homology"/>
<evidence type="ECO:0008006" key="7">
    <source>
        <dbReference type="Google" id="ProtNLM"/>
    </source>
</evidence>
<dbReference type="InterPro" id="IPR015421">
    <property type="entry name" value="PyrdxlP-dep_Trfase_major"/>
</dbReference>
<dbReference type="CDD" id="cd00610">
    <property type="entry name" value="OAT_like"/>
    <property type="match status" value="1"/>
</dbReference>
<dbReference type="SUPFAM" id="SSF53383">
    <property type="entry name" value="PLP-dependent transferases"/>
    <property type="match status" value="1"/>
</dbReference>
<dbReference type="InterPro" id="IPR005814">
    <property type="entry name" value="Aminotrans_3"/>
</dbReference>
<dbReference type="InterPro" id="IPR049704">
    <property type="entry name" value="Aminotrans_3_PPA_site"/>
</dbReference>
<dbReference type="NCBIfam" id="NF005812">
    <property type="entry name" value="PRK07678.1"/>
    <property type="match status" value="1"/>
</dbReference>
<dbReference type="Gene3D" id="3.40.640.10">
    <property type="entry name" value="Type I PLP-dependent aspartate aminotransferase-like (Major domain)"/>
    <property type="match status" value="1"/>
</dbReference>
<dbReference type="FunFam" id="3.40.640.10:FF:000004">
    <property type="entry name" value="Acetylornithine aminotransferase"/>
    <property type="match status" value="1"/>
</dbReference>
<dbReference type="AlphaFoldDB" id="A0A7S3ZUU9"/>
<organism evidence="6">
    <name type="scientific">Pelagomonas calceolata</name>
    <dbReference type="NCBI Taxonomy" id="35677"/>
    <lineage>
        <taxon>Eukaryota</taxon>
        <taxon>Sar</taxon>
        <taxon>Stramenopiles</taxon>
        <taxon>Ochrophyta</taxon>
        <taxon>Pelagophyceae</taxon>
        <taxon>Pelagomonadales</taxon>
        <taxon>Pelagomonadaceae</taxon>
        <taxon>Pelagomonas</taxon>
    </lineage>
</organism>
<accession>A0A7S3ZUU9</accession>
<dbReference type="InterPro" id="IPR015424">
    <property type="entry name" value="PyrdxlP-dep_Trfase"/>
</dbReference>
<sequence>MRRALALRGRAAAAQRTALKSTVARPTDGPLQPTSAPQLSTAAGAAAPPPFNRELSTAAHRMEEQPNFASLIEDLQRKEAKHVWHPMTQQRSWSCDESKPPAAVHYAHNSTLYSLDGSTKLDAMGGLWCVNVGYGREELARVAYDAMVQLPFLSPAHGSIPQIELATKISDLLDWGAPAHAYFTASGSEANEAAFKIARQFHAANVEQDPSGPLRYKIISRHRAYHGNTAGAMAATGQAERKIGFGPQPPGYIKVGTPYPYRSRETEAQHGLDLAASLDETIRMEGAETVAAFICEPITSGGGVLVPPENYLKEVRKVCDDHGVLLILDEVVSGFGRTGAMFGHHHYGVTPDIVTLAKGLTSGYQPLGACVVSDRVFANFHDCPDAVHQGKVASTLPPRLAHLRSINTYGGHPVACAVGLRNIEIVEREGLVERAAEMGAFLKRTLEEAIGAHKHVGEVRGRGLLVGVELVADRDTKTPLDDDACGAIVRRCADAGVVVGRNASTVPGLGNVLILAPPFVIEEHECARVAETLRAALDA</sequence>
<evidence type="ECO:0000256" key="4">
    <source>
        <dbReference type="RuleBase" id="RU003560"/>
    </source>
</evidence>
<feature type="compositionally biased region" description="Polar residues" evidence="5">
    <location>
        <begin position="32"/>
        <end position="41"/>
    </location>
</feature>
<evidence type="ECO:0000256" key="2">
    <source>
        <dbReference type="ARBA" id="ARBA00008954"/>
    </source>
</evidence>
<dbReference type="PANTHER" id="PTHR43094">
    <property type="entry name" value="AMINOTRANSFERASE"/>
    <property type="match status" value="1"/>
</dbReference>
<keyword evidence="3 4" id="KW-0663">Pyridoxal phosphate</keyword>
<comment type="similarity">
    <text evidence="2 4">Belongs to the class-III pyridoxal-phosphate-dependent aminotransferase family.</text>
</comment>
<comment type="cofactor">
    <cofactor evidence="1">
        <name>pyridoxal 5'-phosphate</name>
        <dbReference type="ChEBI" id="CHEBI:597326"/>
    </cofactor>
</comment>
<dbReference type="GO" id="GO:0008483">
    <property type="term" value="F:transaminase activity"/>
    <property type="evidence" value="ECO:0007669"/>
    <property type="project" value="InterPro"/>
</dbReference>
<dbReference type="EMBL" id="HBIW01011644">
    <property type="protein sequence ID" value="CAE0694542.1"/>
    <property type="molecule type" value="Transcribed_RNA"/>
</dbReference>
<dbReference type="PROSITE" id="PS00600">
    <property type="entry name" value="AA_TRANSFER_CLASS_3"/>
    <property type="match status" value="1"/>
</dbReference>
<evidence type="ECO:0000313" key="6">
    <source>
        <dbReference type="EMBL" id="CAE0694542.1"/>
    </source>
</evidence>
<dbReference type="GO" id="GO:0030170">
    <property type="term" value="F:pyridoxal phosphate binding"/>
    <property type="evidence" value="ECO:0007669"/>
    <property type="project" value="InterPro"/>
</dbReference>
<dbReference type="PANTHER" id="PTHR43094:SF1">
    <property type="entry name" value="AMINOTRANSFERASE CLASS-III"/>
    <property type="match status" value="1"/>
</dbReference>
<gene>
    <name evidence="6" type="ORF">PCAL00307_LOCUS9978</name>
</gene>
<protein>
    <recommendedName>
        <fullName evidence="7">Aminotransferase</fullName>
    </recommendedName>
</protein>
<dbReference type="InterPro" id="IPR015422">
    <property type="entry name" value="PyrdxlP-dep_Trfase_small"/>
</dbReference>
<name>A0A7S3ZUU9_9STRA</name>
<dbReference type="Gene3D" id="3.90.1150.10">
    <property type="entry name" value="Aspartate Aminotransferase, domain 1"/>
    <property type="match status" value="1"/>
</dbReference>
<evidence type="ECO:0000256" key="3">
    <source>
        <dbReference type="ARBA" id="ARBA00022898"/>
    </source>
</evidence>
<evidence type="ECO:0000256" key="5">
    <source>
        <dbReference type="SAM" id="MobiDB-lite"/>
    </source>
</evidence>
<reference evidence="6" key="1">
    <citation type="submission" date="2021-01" db="EMBL/GenBank/DDBJ databases">
        <authorList>
            <person name="Corre E."/>
            <person name="Pelletier E."/>
            <person name="Niang G."/>
            <person name="Scheremetjew M."/>
            <person name="Finn R."/>
            <person name="Kale V."/>
            <person name="Holt S."/>
            <person name="Cochrane G."/>
            <person name="Meng A."/>
            <person name="Brown T."/>
            <person name="Cohen L."/>
        </authorList>
    </citation>
    <scope>NUCLEOTIDE SEQUENCE</scope>
    <source>
        <strain evidence="6">CCMP1756</strain>
    </source>
</reference>
<feature type="region of interest" description="Disordered" evidence="5">
    <location>
        <begin position="17"/>
        <end position="48"/>
    </location>
</feature>